<evidence type="ECO:0000256" key="8">
    <source>
        <dbReference type="SAM" id="Phobius"/>
    </source>
</evidence>
<evidence type="ECO:0000256" key="1">
    <source>
        <dbReference type="ARBA" id="ARBA00001974"/>
    </source>
</evidence>
<dbReference type="EMBL" id="BMDX01000004">
    <property type="protein sequence ID" value="GGA71878.1"/>
    <property type="molecule type" value="Genomic_DNA"/>
</dbReference>
<dbReference type="GO" id="GO:0006744">
    <property type="term" value="P:ubiquinone biosynthetic process"/>
    <property type="evidence" value="ECO:0007669"/>
    <property type="project" value="UniProtKB-UniPathway"/>
</dbReference>
<evidence type="ECO:0000313" key="10">
    <source>
        <dbReference type="EMBL" id="GGA71878.1"/>
    </source>
</evidence>
<evidence type="ECO:0000256" key="5">
    <source>
        <dbReference type="ARBA" id="ARBA00022827"/>
    </source>
</evidence>
<feature type="transmembrane region" description="Helical" evidence="8">
    <location>
        <begin position="7"/>
        <end position="28"/>
    </location>
</feature>
<dbReference type="GO" id="GO:0019168">
    <property type="term" value="F:2-polyprenylphenol 6-hydroxylase activity"/>
    <property type="evidence" value="ECO:0007669"/>
    <property type="project" value="TreeGrafter"/>
</dbReference>
<evidence type="ECO:0000256" key="7">
    <source>
        <dbReference type="ARBA" id="ARBA00023033"/>
    </source>
</evidence>
<comment type="similarity">
    <text evidence="3">Belongs to the UbiH/COQ6 family.</text>
</comment>
<organism evidence="10 11">
    <name type="scientific">Neiella marina</name>
    <dbReference type="NCBI Taxonomy" id="508461"/>
    <lineage>
        <taxon>Bacteria</taxon>
        <taxon>Pseudomonadati</taxon>
        <taxon>Pseudomonadota</taxon>
        <taxon>Gammaproteobacteria</taxon>
        <taxon>Alteromonadales</taxon>
        <taxon>Echinimonadaceae</taxon>
        <taxon>Neiella</taxon>
    </lineage>
</organism>
<dbReference type="InterPro" id="IPR051205">
    <property type="entry name" value="UbiH/COQ6_monooxygenase"/>
</dbReference>
<comment type="pathway">
    <text evidence="2">Cofactor biosynthesis; ubiquinone biosynthesis.</text>
</comment>
<proteinExistence type="inferred from homology"/>
<keyword evidence="8" id="KW-0472">Membrane</keyword>
<dbReference type="RefSeq" id="WP_229744651.1">
    <property type="nucleotide sequence ID" value="NZ_BMDX01000004.1"/>
</dbReference>
<dbReference type="InterPro" id="IPR036188">
    <property type="entry name" value="FAD/NAD-bd_sf"/>
</dbReference>
<evidence type="ECO:0000256" key="2">
    <source>
        <dbReference type="ARBA" id="ARBA00004749"/>
    </source>
</evidence>
<dbReference type="Gene3D" id="3.50.50.60">
    <property type="entry name" value="FAD/NAD(P)-binding domain"/>
    <property type="match status" value="2"/>
</dbReference>
<keyword evidence="4" id="KW-0285">Flavoprotein</keyword>
<comment type="caution">
    <text evidence="10">The sequence shown here is derived from an EMBL/GenBank/DDBJ whole genome shotgun (WGS) entry which is preliminary data.</text>
</comment>
<accession>A0A8J2U3X1</accession>
<dbReference type="Pfam" id="PF01494">
    <property type="entry name" value="FAD_binding_3"/>
    <property type="match status" value="1"/>
</dbReference>
<feature type="domain" description="FAD-binding" evidence="9">
    <location>
        <begin position="5"/>
        <end position="346"/>
    </location>
</feature>
<evidence type="ECO:0000256" key="3">
    <source>
        <dbReference type="ARBA" id="ARBA00005349"/>
    </source>
</evidence>
<dbReference type="PRINTS" id="PR00420">
    <property type="entry name" value="RNGMNOXGNASE"/>
</dbReference>
<dbReference type="InterPro" id="IPR002938">
    <property type="entry name" value="FAD-bd"/>
</dbReference>
<dbReference type="PANTHER" id="PTHR43876">
    <property type="entry name" value="UBIQUINONE BIOSYNTHESIS MONOOXYGENASE COQ6, MITOCHONDRIAL"/>
    <property type="match status" value="1"/>
</dbReference>
<name>A0A8J2U3X1_9GAMM</name>
<dbReference type="Proteomes" id="UP000619743">
    <property type="component" value="Unassembled WGS sequence"/>
</dbReference>
<dbReference type="AlphaFoldDB" id="A0A8J2U3X1"/>
<dbReference type="SUPFAM" id="SSF51905">
    <property type="entry name" value="FAD/NAD(P)-binding domain"/>
    <property type="match status" value="1"/>
</dbReference>
<keyword evidence="5" id="KW-0274">FAD</keyword>
<keyword evidence="8" id="KW-1133">Transmembrane helix</keyword>
<dbReference type="PANTHER" id="PTHR43876:SF7">
    <property type="entry name" value="UBIQUINONE BIOSYNTHESIS MONOOXYGENASE COQ6, MITOCHONDRIAL"/>
    <property type="match status" value="1"/>
</dbReference>
<dbReference type="GO" id="GO:0071949">
    <property type="term" value="F:FAD binding"/>
    <property type="evidence" value="ECO:0007669"/>
    <property type="project" value="InterPro"/>
</dbReference>
<dbReference type="PROSITE" id="PS01304">
    <property type="entry name" value="UBIH"/>
    <property type="match status" value="1"/>
</dbReference>
<keyword evidence="6" id="KW-0560">Oxidoreductase</keyword>
<protein>
    <submittedName>
        <fullName evidence="10">FAD-dependent 2-octaprenylphenol hydroxylase</fullName>
    </submittedName>
</protein>
<dbReference type="InterPro" id="IPR018168">
    <property type="entry name" value="Ubi_Hdrlase_CS"/>
</dbReference>
<dbReference type="InterPro" id="IPR010971">
    <property type="entry name" value="UbiH/COQ6"/>
</dbReference>
<comment type="cofactor">
    <cofactor evidence="1">
        <name>FAD</name>
        <dbReference type="ChEBI" id="CHEBI:57692"/>
    </cofactor>
</comment>
<gene>
    <name evidence="10" type="primary">visC</name>
    <name evidence="10" type="ORF">GCM10011369_12080</name>
</gene>
<keyword evidence="8" id="KW-0812">Transmembrane</keyword>
<evidence type="ECO:0000313" key="11">
    <source>
        <dbReference type="Proteomes" id="UP000619743"/>
    </source>
</evidence>
<evidence type="ECO:0000256" key="4">
    <source>
        <dbReference type="ARBA" id="ARBA00022630"/>
    </source>
</evidence>
<evidence type="ECO:0000259" key="9">
    <source>
        <dbReference type="Pfam" id="PF01494"/>
    </source>
</evidence>
<evidence type="ECO:0000256" key="6">
    <source>
        <dbReference type="ARBA" id="ARBA00023002"/>
    </source>
</evidence>
<dbReference type="UniPathway" id="UPA00232"/>
<keyword evidence="11" id="KW-1185">Reference proteome</keyword>
<reference evidence="11" key="1">
    <citation type="journal article" date="2019" name="Int. J. Syst. Evol. Microbiol.">
        <title>The Global Catalogue of Microorganisms (GCM) 10K type strain sequencing project: providing services to taxonomists for standard genome sequencing and annotation.</title>
        <authorList>
            <consortium name="The Broad Institute Genomics Platform"/>
            <consortium name="The Broad Institute Genome Sequencing Center for Infectious Disease"/>
            <person name="Wu L."/>
            <person name="Ma J."/>
        </authorList>
    </citation>
    <scope>NUCLEOTIDE SEQUENCE [LARGE SCALE GENOMIC DNA]</scope>
    <source>
        <strain evidence="11">CGMCC 1.10130</strain>
    </source>
</reference>
<keyword evidence="7" id="KW-0503">Monooxygenase</keyword>
<dbReference type="NCBIfam" id="TIGR01988">
    <property type="entry name" value="Ubi-OHases"/>
    <property type="match status" value="1"/>
</dbReference>
<sequence length="395" mass="43103">MMQSVDIVIIGGGMVGLSAALGCASLGYQVAVVDRATEPQIASEQIANRVSAINAASQQWLEKLGCWSGIMAQRATPYRTMSVWQADQFGQLNMTANELGQQVLGHIIENQVITSALFQQAQQQDNLQLCYGAACSKLHLNEREAWLALEDGTMLGAQLIICADGANSWGRKQANLPLTFRDYGHHAIVATVKTDLPHEHCARQVFTQDGPLAFLPLHEPNLCSIVWSVPPERADELMALPAERFNRKLTAALDSQLGLCDVADDRASIPLTMRYARQWLKHRLVLMGDAAHTIHPLAGQGVNLGFADVIDFVAALEQAKANHDEGLDLGDPQLWRGYERKRKTAAVEMITAMEAIKQTFSELPLPVKGIIGVGMNLLNKASPIKNALVKRAMGL</sequence>